<reference evidence="8" key="1">
    <citation type="journal article" date="2014" name="ISME J.">
        <title>Genomic insights into the uncultured genus 'Candidatus Magnetobacterium' in the phylum Nitrospirae.</title>
        <authorList>
            <person name="Lin W."/>
            <person name="Deng A."/>
            <person name="Wang Z."/>
            <person name="Li Y."/>
            <person name="Wen T."/>
            <person name="Wu L.F."/>
            <person name="Wu M."/>
            <person name="Pan Y."/>
        </authorList>
    </citation>
    <scope>NUCLEOTIDE SEQUENCE</scope>
    <source>
        <strain evidence="8">MYR-1</strain>
    </source>
</reference>
<accession>A0A088F9K4</accession>
<dbReference type="AlphaFoldDB" id="A0A088F9K4"/>
<dbReference type="OrthoDB" id="9775784at2"/>
<sequence length="430" mass="47623">MPVIAGAADISLRDAIGLAMKDNHRIKAVTFASEASSNDVDIARANLLPKVTFEETIMRTNNPTYYFMSKLNQSRFSQQDFEISALNHPNPINNYRTNLEFEMPLFARKASLGIDIAKDALDSKHHELKRIRESVAFDVVKAYVGVKIAGAYVGVSNKAIEDAGEHLRVARVRYDTGVGTYADVLRAQVSVTEAESRLAGAQKTLNSSKRFLGLMIGSNEPYGIVDEDIIIELLPYEEYNTIAAKRADVLSMEKNNETAKKMIKMAQADYLPLIGVGGNYQFNDRNIPFGSDGDSYQLMAFMRINVFDGLKREHEIAKARYKANEAAEYLEGLKKQAGFEVYDAYLGVVESEKKLALALDALNVAEEGLRLTAKRYANAMAPMVSLLDVQAATDKARADVAAAKGQHIIALATLEFYAGRILNVFDIQRR</sequence>
<evidence type="ECO:0000256" key="6">
    <source>
        <dbReference type="ARBA" id="ARBA00023136"/>
    </source>
</evidence>
<protein>
    <submittedName>
        <fullName evidence="8">Outer membrane efflux protein</fullName>
    </submittedName>
</protein>
<dbReference type="GO" id="GO:0015562">
    <property type="term" value="F:efflux transmembrane transporter activity"/>
    <property type="evidence" value="ECO:0007669"/>
    <property type="project" value="InterPro"/>
</dbReference>
<comment type="subcellular location">
    <subcellularLocation>
        <location evidence="1">Cell outer membrane</location>
    </subcellularLocation>
</comment>
<keyword evidence="5" id="KW-0812">Transmembrane</keyword>
<gene>
    <name evidence="8" type="ORF">Mcas_0703</name>
</gene>
<name>A0A088F9K4_9BACT</name>
<evidence type="ECO:0000256" key="7">
    <source>
        <dbReference type="ARBA" id="ARBA00023237"/>
    </source>
</evidence>
<evidence type="ECO:0000256" key="3">
    <source>
        <dbReference type="ARBA" id="ARBA00022448"/>
    </source>
</evidence>
<dbReference type="Pfam" id="PF02321">
    <property type="entry name" value="OEP"/>
    <property type="match status" value="2"/>
</dbReference>
<evidence type="ECO:0000313" key="8">
    <source>
        <dbReference type="EMBL" id="AIM41298.1"/>
    </source>
</evidence>
<dbReference type="PANTHER" id="PTHR30026:SF21">
    <property type="entry name" value="SLR1270 PROTEIN"/>
    <property type="match status" value="1"/>
</dbReference>
<dbReference type="Gene3D" id="1.20.1600.10">
    <property type="entry name" value="Outer membrane efflux proteins (OEP)"/>
    <property type="match status" value="1"/>
</dbReference>
<keyword evidence="6" id="KW-0472">Membrane</keyword>
<dbReference type="InterPro" id="IPR003423">
    <property type="entry name" value="OMP_efflux"/>
</dbReference>
<dbReference type="GO" id="GO:0015288">
    <property type="term" value="F:porin activity"/>
    <property type="evidence" value="ECO:0007669"/>
    <property type="project" value="TreeGrafter"/>
</dbReference>
<evidence type="ECO:0000256" key="1">
    <source>
        <dbReference type="ARBA" id="ARBA00004442"/>
    </source>
</evidence>
<dbReference type="GO" id="GO:1990281">
    <property type="term" value="C:efflux pump complex"/>
    <property type="evidence" value="ECO:0007669"/>
    <property type="project" value="TreeGrafter"/>
</dbReference>
<dbReference type="GO" id="GO:0009279">
    <property type="term" value="C:cell outer membrane"/>
    <property type="evidence" value="ECO:0007669"/>
    <property type="project" value="UniProtKB-SubCell"/>
</dbReference>
<dbReference type="EMBL" id="KM433674">
    <property type="protein sequence ID" value="AIM41298.1"/>
    <property type="molecule type" value="Genomic_DNA"/>
</dbReference>
<dbReference type="SUPFAM" id="SSF56954">
    <property type="entry name" value="Outer membrane efflux proteins (OEP)"/>
    <property type="match status" value="1"/>
</dbReference>
<evidence type="ECO:0000256" key="2">
    <source>
        <dbReference type="ARBA" id="ARBA00007613"/>
    </source>
</evidence>
<keyword evidence="3" id="KW-0813">Transport</keyword>
<comment type="similarity">
    <text evidence="2">Belongs to the outer membrane factor (OMF) (TC 1.B.17) family.</text>
</comment>
<dbReference type="InterPro" id="IPR051906">
    <property type="entry name" value="TolC-like"/>
</dbReference>
<proteinExistence type="inferred from homology"/>
<organism evidence="8">
    <name type="scientific">Candidatus Magnetobacterium casense</name>
    <dbReference type="NCBI Taxonomy" id="1455061"/>
    <lineage>
        <taxon>Bacteria</taxon>
        <taxon>Pseudomonadati</taxon>
        <taxon>Nitrospirota</taxon>
        <taxon>Thermodesulfovibrionia</taxon>
        <taxon>Thermodesulfovibrionales</taxon>
        <taxon>Candidatus Magnetobacteriaceae</taxon>
        <taxon>Candidatus Magnetobacterium</taxon>
    </lineage>
</organism>
<dbReference type="RefSeq" id="WP_162176297.1">
    <property type="nucleotide sequence ID" value="NZ_JMFO01000016.1"/>
</dbReference>
<keyword evidence="4" id="KW-1134">Transmembrane beta strand</keyword>
<evidence type="ECO:0000256" key="5">
    <source>
        <dbReference type="ARBA" id="ARBA00022692"/>
    </source>
</evidence>
<keyword evidence="7" id="KW-0998">Cell outer membrane</keyword>
<dbReference type="PANTHER" id="PTHR30026">
    <property type="entry name" value="OUTER MEMBRANE PROTEIN TOLC"/>
    <property type="match status" value="1"/>
</dbReference>
<evidence type="ECO:0000256" key="4">
    <source>
        <dbReference type="ARBA" id="ARBA00022452"/>
    </source>
</evidence>